<accession>A0A9W8YL76</accession>
<evidence type="ECO:0000313" key="1">
    <source>
        <dbReference type="EMBL" id="KAJ4387575.1"/>
    </source>
</evidence>
<proteinExistence type="predicted"/>
<keyword evidence="2" id="KW-1185">Reference proteome</keyword>
<dbReference type="AlphaFoldDB" id="A0A9W8YL76"/>
<gene>
    <name evidence="1" type="ORF">N0V93_008170</name>
</gene>
<protein>
    <submittedName>
        <fullName evidence="1">Uncharacterized protein</fullName>
    </submittedName>
</protein>
<sequence length="463" mass="51268">MAAVLAERVWDRKAGRYDYSRFDHIASTSASVGYQFIGKVGVDCRFLFRQSKWGTLGPVDNPAGIIYMELNFDQPPDCTLDSATIQLTLDEDDPGLDPYRVASLPSSECPVLITDYYGPGQIVGTSKRVLVNKSRKIEPSVNVAGNGGSLGGVSTHKAFEHESRWMFQSHRVPGPRNRGQKWGHRILKWEMTENDIEKYPVHSNKVFTAFAYEHSGQPFLMKVEISGKLRQRTNQMKASLTKNLKKFGPRARKQEDIATTLIGAYLGRRRPLDELARGLASAMELKNHGSSPVVLPGPQAAAFQEMEFATNPAVDHASVGTSNQASIEEGNSPLQPRLNWDSLTQTDVLNELRAPSLQERTQPTLQNLARVGEYFRTPIKKVPTRRGSSEASGHSSAATLVAETSEATRSMVGAPKKVDEDITARVMEVAFLRLLIQIMVGIMDLFKPRDATQDKATEKEVTP</sequence>
<organism evidence="1 2">
    <name type="scientific">Gnomoniopsis smithogilvyi</name>
    <dbReference type="NCBI Taxonomy" id="1191159"/>
    <lineage>
        <taxon>Eukaryota</taxon>
        <taxon>Fungi</taxon>
        <taxon>Dikarya</taxon>
        <taxon>Ascomycota</taxon>
        <taxon>Pezizomycotina</taxon>
        <taxon>Sordariomycetes</taxon>
        <taxon>Sordariomycetidae</taxon>
        <taxon>Diaporthales</taxon>
        <taxon>Gnomoniaceae</taxon>
        <taxon>Gnomoniopsis</taxon>
    </lineage>
</organism>
<name>A0A9W8YL76_9PEZI</name>
<dbReference type="Proteomes" id="UP001140453">
    <property type="component" value="Unassembled WGS sequence"/>
</dbReference>
<dbReference type="OrthoDB" id="3922785at2759"/>
<comment type="caution">
    <text evidence="1">The sequence shown here is derived from an EMBL/GenBank/DDBJ whole genome shotgun (WGS) entry which is preliminary data.</text>
</comment>
<evidence type="ECO:0000313" key="2">
    <source>
        <dbReference type="Proteomes" id="UP001140453"/>
    </source>
</evidence>
<reference evidence="1" key="1">
    <citation type="submission" date="2022-10" db="EMBL/GenBank/DDBJ databases">
        <title>Tapping the CABI collections for fungal endophytes: first genome assemblies for Collariella, Neodidymelliopsis, Ascochyta clinopodiicola, Didymella pomorum, Didymosphaeria variabile, Neocosmospora piperis and Neocucurbitaria cava.</title>
        <authorList>
            <person name="Hill R."/>
        </authorList>
    </citation>
    <scope>NUCLEOTIDE SEQUENCE</scope>
    <source>
        <strain evidence="1">IMI 355082</strain>
    </source>
</reference>
<dbReference type="EMBL" id="JAPEVB010000005">
    <property type="protein sequence ID" value="KAJ4387575.1"/>
    <property type="molecule type" value="Genomic_DNA"/>
</dbReference>